<dbReference type="STRING" id="1190417.SAMN05660690_1933"/>
<dbReference type="EMBL" id="FMZF01000002">
    <property type="protein sequence ID" value="SDC56664.1"/>
    <property type="molecule type" value="Genomic_DNA"/>
</dbReference>
<dbReference type="OrthoDB" id="4076188at2"/>
<dbReference type="RefSeq" id="WP_091365440.1">
    <property type="nucleotide sequence ID" value="NZ_FMZF01000002.1"/>
</dbReference>
<dbReference type="AlphaFoldDB" id="A0A1G6MN32"/>
<accession>A0A1G6MN32</accession>
<name>A0A1G6MN32_9ACTN</name>
<protein>
    <submittedName>
        <fullName evidence="1">Uncharacterized protein</fullName>
    </submittedName>
</protein>
<evidence type="ECO:0000313" key="1">
    <source>
        <dbReference type="EMBL" id="SDC56664.1"/>
    </source>
</evidence>
<evidence type="ECO:0000313" key="2">
    <source>
        <dbReference type="Proteomes" id="UP000199416"/>
    </source>
</evidence>
<dbReference type="SUPFAM" id="SSF160424">
    <property type="entry name" value="BH3703-like"/>
    <property type="match status" value="1"/>
</dbReference>
<organism evidence="1 2">
    <name type="scientific">Geodermatophilus telluris</name>
    <dbReference type="NCBI Taxonomy" id="1190417"/>
    <lineage>
        <taxon>Bacteria</taxon>
        <taxon>Bacillati</taxon>
        <taxon>Actinomycetota</taxon>
        <taxon>Actinomycetes</taxon>
        <taxon>Geodermatophilales</taxon>
        <taxon>Geodermatophilaceae</taxon>
        <taxon>Geodermatophilus</taxon>
    </lineage>
</organism>
<dbReference type="Proteomes" id="UP000199416">
    <property type="component" value="Unassembled WGS sequence"/>
</dbReference>
<dbReference type="InterPro" id="IPR036170">
    <property type="entry name" value="YezG-like_sf"/>
</dbReference>
<proteinExistence type="predicted"/>
<reference evidence="2" key="1">
    <citation type="submission" date="2016-10" db="EMBL/GenBank/DDBJ databases">
        <authorList>
            <person name="Varghese N."/>
            <person name="Submissions S."/>
        </authorList>
    </citation>
    <scope>NUCLEOTIDE SEQUENCE [LARGE SCALE GENOMIC DNA]</scope>
    <source>
        <strain evidence="2">DSM 45421</strain>
    </source>
</reference>
<keyword evidence="2" id="KW-1185">Reference proteome</keyword>
<gene>
    <name evidence="1" type="ORF">SAMN05660690_1933</name>
</gene>
<sequence>MTPAARDTTAVLRDLGAALLAALPAGAGRLRYRAVVVGDVRRDDLTAESADGRVPVAVPAAVRTTVEELKRVMWTPERGTWLQTDMTLDRSSGRLLPLFNAEAEPGGPPVPREALVAELQAFPRPPEAVPGWMAERIG</sequence>